<protein>
    <submittedName>
        <fullName evidence="1">Uncharacterized protein</fullName>
    </submittedName>
</protein>
<evidence type="ECO:0000313" key="2">
    <source>
        <dbReference type="Proteomes" id="UP000650467"/>
    </source>
</evidence>
<name>A0A835W346_CHLIN</name>
<reference evidence="1" key="1">
    <citation type="journal article" date="2020" name="bioRxiv">
        <title>Comparative genomics of Chlamydomonas.</title>
        <authorList>
            <person name="Craig R.J."/>
            <person name="Hasan A.R."/>
            <person name="Ness R.W."/>
            <person name="Keightley P.D."/>
        </authorList>
    </citation>
    <scope>NUCLEOTIDE SEQUENCE</scope>
    <source>
        <strain evidence="1">SAG 7.73</strain>
    </source>
</reference>
<organism evidence="1 2">
    <name type="scientific">Chlamydomonas incerta</name>
    <dbReference type="NCBI Taxonomy" id="51695"/>
    <lineage>
        <taxon>Eukaryota</taxon>
        <taxon>Viridiplantae</taxon>
        <taxon>Chlorophyta</taxon>
        <taxon>core chlorophytes</taxon>
        <taxon>Chlorophyceae</taxon>
        <taxon>CS clade</taxon>
        <taxon>Chlamydomonadales</taxon>
        <taxon>Chlamydomonadaceae</taxon>
        <taxon>Chlamydomonas</taxon>
    </lineage>
</organism>
<dbReference type="EMBL" id="JAEHOC010000009">
    <property type="protein sequence ID" value="KAG2438822.1"/>
    <property type="molecule type" value="Genomic_DNA"/>
</dbReference>
<evidence type="ECO:0000313" key="1">
    <source>
        <dbReference type="EMBL" id="KAG2438822.1"/>
    </source>
</evidence>
<proteinExistence type="predicted"/>
<comment type="caution">
    <text evidence="1">The sequence shown here is derived from an EMBL/GenBank/DDBJ whole genome shotgun (WGS) entry which is preliminary data.</text>
</comment>
<dbReference type="AlphaFoldDB" id="A0A835W346"/>
<keyword evidence="2" id="KW-1185">Reference proteome</keyword>
<gene>
    <name evidence="1" type="ORF">HXX76_005363</name>
</gene>
<dbReference type="Proteomes" id="UP000650467">
    <property type="component" value="Unassembled WGS sequence"/>
</dbReference>
<accession>A0A835W346</accession>
<sequence length="474" mass="52832">MKCITPAQFEFNATHTANNGCPLTAFEVLRNEQTYKVFFDYDAYYPIDQQPSALALEALDHSNQERINTFMQQHDPTSTYEPSLHLHVAQRHREVIHHGKQQHKVSFRYFVSGFVAQLSKQKAAMEAARDESGGALFPASSNFDLGVYPTKGDRLLNAILCAKGKDGDKTPLKPMPRADGQLPELHNFLVGYVQTSDVQLFQDGARAPSAFELRSAFTPHHAAQGGQMRTPSTLAATPYTMLASPAGSMLGTPPPPGERSAHLEGMDSADLVVLAQSALMKRGVAASGYRLRHQRGHELYFQTGPQGCRCLNGEQHDSNNFIVRFSQSGAMQFRCFSTKCSKWECIGTWAECKEKLPGALDCDLLSPAQMQVFDPHVLHDATEFVEGLQPQDKLYGVYNDFVIWYFNRFLYFIAGATPEVLQVTHDADGDINSATRRTVESSTKVFCNAGKGTFKMWLESPDRNSRQGYECKYC</sequence>